<evidence type="ECO:0000256" key="1">
    <source>
        <dbReference type="ARBA" id="ARBA00001946"/>
    </source>
</evidence>
<feature type="domain" description="Nudix hydrolase" evidence="5">
    <location>
        <begin position="128"/>
        <end position="254"/>
    </location>
</feature>
<evidence type="ECO:0000256" key="2">
    <source>
        <dbReference type="ARBA" id="ARBA00022723"/>
    </source>
</evidence>
<keyword evidence="7" id="KW-1185">Reference proteome</keyword>
<evidence type="ECO:0000256" key="4">
    <source>
        <dbReference type="ARBA" id="ARBA00022842"/>
    </source>
</evidence>
<evidence type="ECO:0000259" key="5">
    <source>
        <dbReference type="PROSITE" id="PS51462"/>
    </source>
</evidence>
<dbReference type="Pfam" id="PF09296">
    <property type="entry name" value="NUDIX-like"/>
    <property type="match status" value="1"/>
</dbReference>
<keyword evidence="4" id="KW-0460">Magnesium</keyword>
<sequence>MHYWFIFHNGNLLIEEQENGSYNIPFSSTTPIKQEYINSKIVVKNTFCENDIYALNVSFPENIGPTYKWLGLRASHNGLPKEYYDLAGKCFELLHWHKHNHYCSRCGTELIWNTDISKVCLHCKNEVWPQLAIAIIVLIHKKDEVLLVHARNFRENLYGLVAGFVETGESLEDAIIREIKEETGLEVTNIQYQSSQPWPYPSNLMAGFTAEYKSGDITLQESELSAGAWFKYNELPLIPDKASLARKLIDNWLKQFK</sequence>
<dbReference type="PANTHER" id="PTHR42904">
    <property type="entry name" value="NUDIX HYDROLASE, NUDC SUBFAMILY"/>
    <property type="match status" value="1"/>
</dbReference>
<organism evidence="6 7">
    <name type="scientific">Hoylesella nanceiensis</name>
    <dbReference type="NCBI Taxonomy" id="425941"/>
    <lineage>
        <taxon>Bacteria</taxon>
        <taxon>Pseudomonadati</taxon>
        <taxon>Bacteroidota</taxon>
        <taxon>Bacteroidia</taxon>
        <taxon>Bacteroidales</taxon>
        <taxon>Prevotellaceae</taxon>
        <taxon>Hoylesella</taxon>
    </lineage>
</organism>
<dbReference type="InterPro" id="IPR020084">
    <property type="entry name" value="NUDIX_hydrolase_CS"/>
</dbReference>
<accession>A0ABS6YA71</accession>
<protein>
    <submittedName>
        <fullName evidence="6">NAD(+) diphosphatase</fullName>
        <ecNumber evidence="6">3.6.1.22</ecNumber>
    </submittedName>
</protein>
<dbReference type="EC" id="3.6.1.22" evidence="6"/>
<dbReference type="Pfam" id="PF00293">
    <property type="entry name" value="NUDIX"/>
    <property type="match status" value="1"/>
</dbReference>
<keyword evidence="3 6" id="KW-0378">Hydrolase</keyword>
<comment type="caution">
    <text evidence="6">The sequence shown here is derived from an EMBL/GenBank/DDBJ whole genome shotgun (WGS) entry which is preliminary data.</text>
</comment>
<dbReference type="PROSITE" id="PS00893">
    <property type="entry name" value="NUDIX_BOX"/>
    <property type="match status" value="1"/>
</dbReference>
<reference evidence="6 7" key="1">
    <citation type="submission" date="2021-07" db="EMBL/GenBank/DDBJ databases">
        <title>Genomic diversity and antimicrobial resistance of Prevotella spp. isolated from chronic lung disease airways.</title>
        <authorList>
            <person name="Webb K.A."/>
            <person name="Olagoke O.S."/>
            <person name="Baird T."/>
            <person name="Neill J."/>
            <person name="Pham A."/>
            <person name="Wells T.J."/>
            <person name="Ramsay K.A."/>
            <person name="Bell S.C."/>
            <person name="Sarovich D.S."/>
            <person name="Price E.P."/>
        </authorList>
    </citation>
    <scope>NUCLEOTIDE SEQUENCE [LARGE SCALE GENOMIC DNA]</scope>
    <source>
        <strain evidence="6 7">SCHI0011.S.12</strain>
    </source>
</reference>
<dbReference type="InterPro" id="IPR015375">
    <property type="entry name" value="NADH_PPase-like_N"/>
</dbReference>
<dbReference type="PROSITE" id="PS51462">
    <property type="entry name" value="NUDIX"/>
    <property type="match status" value="1"/>
</dbReference>
<dbReference type="GO" id="GO:0016787">
    <property type="term" value="F:hydrolase activity"/>
    <property type="evidence" value="ECO:0007669"/>
    <property type="project" value="UniProtKB-KW"/>
</dbReference>
<keyword evidence="2" id="KW-0479">Metal-binding</keyword>
<dbReference type="NCBIfam" id="NF001299">
    <property type="entry name" value="PRK00241.1"/>
    <property type="match status" value="1"/>
</dbReference>
<dbReference type="PANTHER" id="PTHR42904:SF6">
    <property type="entry name" value="NAD-CAPPED RNA HYDROLASE NUDT12"/>
    <property type="match status" value="1"/>
</dbReference>
<name>A0ABS6YA71_9BACT</name>
<dbReference type="RefSeq" id="WP_219479279.1">
    <property type="nucleotide sequence ID" value="NZ_JAHXCT010000001.1"/>
</dbReference>
<dbReference type="InterPro" id="IPR049734">
    <property type="entry name" value="NudC-like_C"/>
</dbReference>
<dbReference type="Proteomes" id="UP000788426">
    <property type="component" value="Unassembled WGS sequence"/>
</dbReference>
<dbReference type="EMBL" id="JAHXCT010000001">
    <property type="protein sequence ID" value="MBW4768470.1"/>
    <property type="molecule type" value="Genomic_DNA"/>
</dbReference>
<gene>
    <name evidence="6" type="primary">nudC</name>
    <name evidence="6" type="ORF">KZO38_01630</name>
</gene>
<dbReference type="InterPro" id="IPR000086">
    <property type="entry name" value="NUDIX_hydrolase_dom"/>
</dbReference>
<comment type="cofactor">
    <cofactor evidence="1">
        <name>Mg(2+)</name>
        <dbReference type="ChEBI" id="CHEBI:18420"/>
    </cofactor>
</comment>
<dbReference type="InterPro" id="IPR050241">
    <property type="entry name" value="NAD-cap_RNA_hydrolase_NudC"/>
</dbReference>
<dbReference type="CDD" id="cd03429">
    <property type="entry name" value="NUDIX_NADH_pyrophosphatase_Nudt13"/>
    <property type="match status" value="1"/>
</dbReference>
<evidence type="ECO:0000256" key="3">
    <source>
        <dbReference type="ARBA" id="ARBA00022801"/>
    </source>
</evidence>
<proteinExistence type="predicted"/>
<evidence type="ECO:0000313" key="6">
    <source>
        <dbReference type="EMBL" id="MBW4768470.1"/>
    </source>
</evidence>
<evidence type="ECO:0000313" key="7">
    <source>
        <dbReference type="Proteomes" id="UP000788426"/>
    </source>
</evidence>